<dbReference type="InterPro" id="IPR050727">
    <property type="entry name" value="GH43_arabinanases"/>
</dbReference>
<dbReference type="EMBL" id="CAJVRL010000001">
    <property type="protein sequence ID" value="CAG8948799.1"/>
    <property type="molecule type" value="Genomic_DNA"/>
</dbReference>
<keyword evidence="4" id="KW-1185">Reference proteome</keyword>
<feature type="region of interest" description="Disordered" evidence="1">
    <location>
        <begin position="1087"/>
        <end position="1109"/>
    </location>
</feature>
<dbReference type="PANTHER" id="PTHR43301:SF8">
    <property type="entry name" value="ARABINOSIDASE-RELATED"/>
    <property type="match status" value="1"/>
</dbReference>
<dbReference type="InterPro" id="IPR023296">
    <property type="entry name" value="Glyco_hydro_beta-prop_sf"/>
</dbReference>
<evidence type="ECO:0000313" key="3">
    <source>
        <dbReference type="EMBL" id="CAG8948799.1"/>
    </source>
</evidence>
<feature type="compositionally biased region" description="Basic and acidic residues" evidence="1">
    <location>
        <begin position="992"/>
        <end position="1008"/>
    </location>
</feature>
<dbReference type="AlphaFoldDB" id="A0A9N9PE82"/>
<gene>
    <name evidence="3" type="ORF">HYFRA_00001921</name>
</gene>
<dbReference type="InterPro" id="IPR058348">
    <property type="entry name" value="DUF8035"/>
</dbReference>
<dbReference type="Pfam" id="PF26118">
    <property type="entry name" value="DUF8035"/>
    <property type="match status" value="1"/>
</dbReference>
<name>A0A9N9PE82_9HELO</name>
<feature type="region of interest" description="Disordered" evidence="1">
    <location>
        <begin position="440"/>
        <end position="464"/>
    </location>
</feature>
<reference evidence="3" key="1">
    <citation type="submission" date="2021-07" db="EMBL/GenBank/DDBJ databases">
        <authorList>
            <person name="Durling M."/>
        </authorList>
    </citation>
    <scope>NUCLEOTIDE SEQUENCE</scope>
</reference>
<evidence type="ECO:0000313" key="4">
    <source>
        <dbReference type="Proteomes" id="UP000696280"/>
    </source>
</evidence>
<evidence type="ECO:0000256" key="1">
    <source>
        <dbReference type="SAM" id="MobiDB-lite"/>
    </source>
</evidence>
<evidence type="ECO:0000259" key="2">
    <source>
        <dbReference type="Pfam" id="PF26118"/>
    </source>
</evidence>
<dbReference type="PANTHER" id="PTHR43301">
    <property type="entry name" value="ARABINAN ENDO-1,5-ALPHA-L-ARABINOSIDASE"/>
    <property type="match status" value="1"/>
</dbReference>
<organism evidence="3 4">
    <name type="scientific">Hymenoscyphus fraxineus</name>
    <dbReference type="NCBI Taxonomy" id="746836"/>
    <lineage>
        <taxon>Eukaryota</taxon>
        <taxon>Fungi</taxon>
        <taxon>Dikarya</taxon>
        <taxon>Ascomycota</taxon>
        <taxon>Pezizomycotina</taxon>
        <taxon>Leotiomycetes</taxon>
        <taxon>Helotiales</taxon>
        <taxon>Helotiaceae</taxon>
        <taxon>Hymenoscyphus</taxon>
    </lineage>
</organism>
<comment type="caution">
    <text evidence="3">The sequence shown here is derived from an EMBL/GenBank/DDBJ whole genome shotgun (WGS) entry which is preliminary data.</text>
</comment>
<accession>A0A9N9PE82</accession>
<dbReference type="CDD" id="cd08983">
    <property type="entry name" value="GH43_Bt3655-like"/>
    <property type="match status" value="1"/>
</dbReference>
<dbReference type="SUPFAM" id="SSF75005">
    <property type="entry name" value="Arabinanase/levansucrase/invertase"/>
    <property type="match status" value="1"/>
</dbReference>
<feature type="compositionally biased region" description="Low complexity" evidence="1">
    <location>
        <begin position="972"/>
        <end position="991"/>
    </location>
</feature>
<feature type="region of interest" description="Disordered" evidence="1">
    <location>
        <begin position="972"/>
        <end position="1019"/>
    </location>
</feature>
<sequence length="1137" mass="131517">MSWKIEGSLEKLPKLGNFPYMLRCLSFLFLSISHGVLAKMRFSRLFSALVAASVAVSLPTESSPPSSLLQKVDPSLVGYLGVFFLGAEPSLYFYLSNGNDALSFKPLNGGKAIAKPTLGTGGVRDPSIVNGGGDEAGKKWYIVGTDLDIAKTTWDASQRTGSLCIYVWESTDLINWGNETLVKVENDDAGMVWAPDAIWDPENGMYLVHWSSNSYSISDTNHTGARGPSRIRYAHTSDFKTFTEPKTLVKRSTPIIDLALLHLGENSYARFLKNESATNVYMERSDDGLFGKWTRTGGPGSIIQGGVEGPYAYADNQEPGKAILLLDYYGSDGYRPFTSTDLNANNWVGANRTEFPKNLRHGSVIGITADRWSALDSKWGDAGPVGPHLAPLAQNTCTTAIHYHRLPLTSSDFLHRIYLKETNQQQRIWYKWRLTHNPTPPFQEANSTNPRHPTKAGRPADPALCQTTPVRYQTSLRKLCYESAEKSVNCSVVPEVLSVRSLPSAAMSRRADTVYEERDYYRDAPPPVRTQVRERNFEETDVYSRRGPESARGSRPDFLRDDYGRTDHGQMVVRERDTEINRPAERTMDRTLEVRRARSPSPVRIREERRERIIRRSPSPPPAETTFRSRVVERERARSLTPPKPHLRARVTETRERIRERSPSPIRFRERVIERERERTPSPVRFRERIIERQRERTPSPPRIDTVRIRNIERETKKVPTPVPSPSPSPPPAIRAPPIHQEIITHHRHIDHGFERARVPTPPPPPRRTKEIKETDIDIHTSRGNTEIDIKTSRSKTPQPTSNSLARRHDFYDDSILYDEERDKLRVRDTKIDLGRRRSLSARPGRDFKVDIRETRESYGRDRDNFGRESTVSLRGDDDEAEYYRRKADERAYIGEAFNGATKDWSIVDVPPGTERVQLDGVGGGSQEITWQRYNGVRRSKFIPERERMPERFPERERERIEIREREEPRLESSGLEIEISSSSRRQPSSTYEREYERIEETSSDRRVGMPRPPPKNRDLWTEITKDLVVEEAIRKLGYSFEETEYFYYIIEYLRYEDVLELVEVSEQIRRDRQHRIREIERERERFERRAREREEWERAERRRDRDSGYDDERIIEREIVYEGDRRGPPRRRGGGW</sequence>
<feature type="domain" description="DUF8035" evidence="2">
    <location>
        <begin position="1019"/>
        <end position="1071"/>
    </location>
</feature>
<dbReference type="Proteomes" id="UP000696280">
    <property type="component" value="Unassembled WGS sequence"/>
</dbReference>
<proteinExistence type="predicted"/>
<dbReference type="Gene3D" id="2.115.10.20">
    <property type="entry name" value="Glycosyl hydrolase domain, family 43"/>
    <property type="match status" value="1"/>
</dbReference>
<protein>
    <recommendedName>
        <fullName evidence="2">DUF8035 domain-containing protein</fullName>
    </recommendedName>
</protein>
<feature type="region of interest" description="Disordered" evidence="1">
    <location>
        <begin position="538"/>
        <end position="564"/>
    </location>
</feature>
<dbReference type="OrthoDB" id="19657at2759"/>